<dbReference type="PANTHER" id="PTHR11566">
    <property type="entry name" value="DYNAMIN"/>
    <property type="match status" value="1"/>
</dbReference>
<dbReference type="InterPro" id="IPR001401">
    <property type="entry name" value="Dynamin_GTPase"/>
</dbReference>
<dbReference type="GO" id="GO:0048312">
    <property type="term" value="P:intracellular distribution of mitochondria"/>
    <property type="evidence" value="ECO:0007669"/>
    <property type="project" value="TreeGrafter"/>
</dbReference>
<dbReference type="GO" id="GO:0008017">
    <property type="term" value="F:microtubule binding"/>
    <property type="evidence" value="ECO:0007669"/>
    <property type="project" value="TreeGrafter"/>
</dbReference>
<dbReference type="InterPro" id="IPR030381">
    <property type="entry name" value="G_DYNAMIN_dom"/>
</dbReference>
<dbReference type="InterPro" id="IPR000375">
    <property type="entry name" value="Dynamin_stalk"/>
</dbReference>
<dbReference type="InterPro" id="IPR022812">
    <property type="entry name" value="Dynamin"/>
</dbReference>
<dbReference type="PROSITE" id="PS51388">
    <property type="entry name" value="GED"/>
    <property type="match status" value="1"/>
</dbReference>
<evidence type="ECO:0000256" key="3">
    <source>
        <dbReference type="SAM" id="Coils"/>
    </source>
</evidence>
<evidence type="ECO:0000313" key="7">
    <source>
        <dbReference type="EMBL" id="KAF5229003.1"/>
    </source>
</evidence>
<dbReference type="GO" id="GO:0005525">
    <property type="term" value="F:GTP binding"/>
    <property type="evidence" value="ECO:0007669"/>
    <property type="project" value="InterPro"/>
</dbReference>
<dbReference type="GO" id="GO:0016559">
    <property type="term" value="P:peroxisome fission"/>
    <property type="evidence" value="ECO:0007669"/>
    <property type="project" value="TreeGrafter"/>
</dbReference>
<dbReference type="Gene3D" id="3.40.50.300">
    <property type="entry name" value="P-loop containing nucleotide triphosphate hydrolases"/>
    <property type="match status" value="1"/>
</dbReference>
<evidence type="ECO:0000313" key="8">
    <source>
        <dbReference type="Proteomes" id="UP000537989"/>
    </source>
</evidence>
<dbReference type="Proteomes" id="UP000537989">
    <property type="component" value="Unassembled WGS sequence"/>
</dbReference>
<dbReference type="GO" id="GO:0003924">
    <property type="term" value="F:GTPase activity"/>
    <property type="evidence" value="ECO:0007669"/>
    <property type="project" value="InterPro"/>
</dbReference>
<reference evidence="7 8" key="1">
    <citation type="submission" date="2020-02" db="EMBL/GenBank/DDBJ databases">
        <title>Identification and distribution of gene clusters putatively required for synthesis of sphingolipid metabolism inhibitors in phylogenetically diverse species of the filamentous fungus Fusarium.</title>
        <authorList>
            <person name="Kim H.-S."/>
            <person name="Busman M."/>
            <person name="Brown D.W."/>
            <person name="Divon H."/>
            <person name="Uhlig S."/>
            <person name="Proctor R.H."/>
        </authorList>
    </citation>
    <scope>NUCLEOTIDE SEQUENCE [LARGE SCALE GENOMIC DNA]</scope>
    <source>
        <strain evidence="7 8">NRRL 2903</strain>
    </source>
</reference>
<keyword evidence="3" id="KW-0175">Coiled coil</keyword>
<dbReference type="SMART" id="SM00053">
    <property type="entry name" value="DYNc"/>
    <property type="match status" value="1"/>
</dbReference>
<dbReference type="PANTHER" id="PTHR11566:SF21">
    <property type="entry name" value="DYNAMIN RELATED PROTEIN 1, ISOFORM A"/>
    <property type="match status" value="1"/>
</dbReference>
<evidence type="ECO:0008006" key="9">
    <source>
        <dbReference type="Google" id="ProtNLM"/>
    </source>
</evidence>
<dbReference type="GO" id="GO:0005874">
    <property type="term" value="C:microtubule"/>
    <property type="evidence" value="ECO:0007669"/>
    <property type="project" value="TreeGrafter"/>
</dbReference>
<feature type="coiled-coil region" evidence="3">
    <location>
        <begin position="317"/>
        <end position="351"/>
    </location>
</feature>
<name>A0AAN5Z2N7_FUSAU</name>
<gene>
    <name evidence="7" type="ORF">FAUST_10692</name>
</gene>
<feature type="compositionally biased region" description="Basic and acidic residues" evidence="4">
    <location>
        <begin position="495"/>
        <end position="506"/>
    </location>
</feature>
<dbReference type="CDD" id="cd08771">
    <property type="entry name" value="DLP_1"/>
    <property type="match status" value="1"/>
</dbReference>
<feature type="domain" description="Dynamin-type G" evidence="6">
    <location>
        <begin position="36"/>
        <end position="321"/>
    </location>
</feature>
<dbReference type="PROSITE" id="PS51718">
    <property type="entry name" value="G_DYNAMIN_2"/>
    <property type="match status" value="1"/>
</dbReference>
<dbReference type="GO" id="GO:0016020">
    <property type="term" value="C:membrane"/>
    <property type="evidence" value="ECO:0007669"/>
    <property type="project" value="TreeGrafter"/>
</dbReference>
<feature type="region of interest" description="Disordered" evidence="4">
    <location>
        <begin position="453"/>
        <end position="576"/>
    </location>
</feature>
<protein>
    <recommendedName>
        <fullName evidence="9">GED domain-containing protein</fullName>
    </recommendedName>
</protein>
<sequence>MSNAPSPPSSSLNGLLSAHSDVFDAVDSLQEAGLKRELIPKLVVTGDQSSGKSSVLEAICQVPFPVDQDLCTRFPIELIQRKADKGSIIVNISVVEPTPNSNVLNQFTRELVSDDSVGLGAAIQEASVLILGKTPGSTSHRHFSRDVLRITISGPDKYPLTLVDLPGFFQSTNMNQNEKDREIVDEIVAPYLREPRNGILLIMPAYVLWNVLRAPSEVACAAVDPSGTRTLGIFTALDKSSYKDQIKKHFSGKESWYPQNGWHGLKNLSSEERRQGQNRDEIETAFFAKEWPEIDKSCKGIGSLRPKLSEFLANQIREHLENLITDVETEIKALRAQVEKLGRKKTTEQQQRDYLSRMAGDFRQLCFSAVQGHYSEDFFNDPNDSSQRSQDKRLQAITRALGQQFISTMIEKGKKTQLQTTGSNEKLDFLHRSGSKLSSHFQTAFQEHIRNAMASENDDGRKSGSAKVGFRERHDSPETTSTRRDKSRIRNSQPEADRDEHGHNDSDDGEDDGDGDEDDSDEDDSGEDDSDEDDGDDHEEKDQNSEKDDPDEKSKHDRDSKDSVEKSRQSNTPPSFLRAHIVQKYQAFDLPAKRSFRDFETQILAMAVQWRGTESLDDVNLAMVSRLYREETSPWEAIANCHLQLVWDAVVCFVDLALRHCVDSSLLKFLERSVINSRLEMLRLSVEAKLKELVRCHQGTNPGFHDLLREFQDESLEFSNRVKPDSLEARKVILKQIDATLSAKTLETILEWSFKSVGSAVPFKGAVSSAILGQIKKVVAGQISANDAQHSSAGTYHQDTEREAVRRSIMMVEKYYKLSLISFIAYVNALVIHNGLLERIPHEIFTHIIISNQSAKTISYIAGEKANDMRKRSDCERKLEILQKALATLEDFRDDD</sequence>
<dbReference type="GO" id="GO:0005739">
    <property type="term" value="C:mitochondrion"/>
    <property type="evidence" value="ECO:0007669"/>
    <property type="project" value="TreeGrafter"/>
</dbReference>
<keyword evidence="2" id="KW-0342">GTP-binding</keyword>
<dbReference type="Pfam" id="PF00350">
    <property type="entry name" value="Dynamin_N"/>
    <property type="match status" value="1"/>
</dbReference>
<dbReference type="PRINTS" id="PR00195">
    <property type="entry name" value="DYNAMIN"/>
</dbReference>
<keyword evidence="8" id="KW-1185">Reference proteome</keyword>
<comment type="caution">
    <text evidence="7">The sequence shown here is derived from an EMBL/GenBank/DDBJ whole genome shotgun (WGS) entry which is preliminary data.</text>
</comment>
<dbReference type="Pfam" id="PF01031">
    <property type="entry name" value="Dynamin_M"/>
    <property type="match status" value="1"/>
</dbReference>
<accession>A0AAN5Z2N7</accession>
<dbReference type="AlphaFoldDB" id="A0AAN5Z2N7"/>
<dbReference type="EMBL" id="JAAMOD010000426">
    <property type="protein sequence ID" value="KAF5229003.1"/>
    <property type="molecule type" value="Genomic_DNA"/>
</dbReference>
<dbReference type="GO" id="GO:0006897">
    <property type="term" value="P:endocytosis"/>
    <property type="evidence" value="ECO:0007669"/>
    <property type="project" value="TreeGrafter"/>
</dbReference>
<feature type="compositionally biased region" description="Acidic residues" evidence="4">
    <location>
        <begin position="507"/>
        <end position="537"/>
    </location>
</feature>
<keyword evidence="1" id="KW-0547">Nucleotide-binding</keyword>
<organism evidence="7 8">
    <name type="scientific">Fusarium austroamericanum</name>
    <dbReference type="NCBI Taxonomy" id="282268"/>
    <lineage>
        <taxon>Eukaryota</taxon>
        <taxon>Fungi</taxon>
        <taxon>Dikarya</taxon>
        <taxon>Ascomycota</taxon>
        <taxon>Pezizomycotina</taxon>
        <taxon>Sordariomycetes</taxon>
        <taxon>Hypocreomycetidae</taxon>
        <taxon>Hypocreales</taxon>
        <taxon>Nectriaceae</taxon>
        <taxon>Fusarium</taxon>
    </lineage>
</organism>
<dbReference type="InterPro" id="IPR020850">
    <property type="entry name" value="GED_dom"/>
</dbReference>
<feature type="compositionally biased region" description="Basic and acidic residues" evidence="4">
    <location>
        <begin position="538"/>
        <end position="568"/>
    </location>
</feature>
<proteinExistence type="predicted"/>
<evidence type="ECO:0000259" key="5">
    <source>
        <dbReference type="PROSITE" id="PS51388"/>
    </source>
</evidence>
<dbReference type="GO" id="GO:0000266">
    <property type="term" value="P:mitochondrial fission"/>
    <property type="evidence" value="ECO:0007669"/>
    <property type="project" value="TreeGrafter"/>
</dbReference>
<dbReference type="InterPro" id="IPR045063">
    <property type="entry name" value="Dynamin_N"/>
</dbReference>
<dbReference type="InterPro" id="IPR027417">
    <property type="entry name" value="P-loop_NTPase"/>
</dbReference>
<evidence type="ECO:0000256" key="1">
    <source>
        <dbReference type="ARBA" id="ARBA00022741"/>
    </source>
</evidence>
<dbReference type="SUPFAM" id="SSF52540">
    <property type="entry name" value="P-loop containing nucleoside triphosphate hydrolases"/>
    <property type="match status" value="1"/>
</dbReference>
<evidence type="ECO:0000259" key="6">
    <source>
        <dbReference type="PROSITE" id="PS51718"/>
    </source>
</evidence>
<evidence type="ECO:0000256" key="2">
    <source>
        <dbReference type="ARBA" id="ARBA00023134"/>
    </source>
</evidence>
<feature type="domain" description="GED" evidence="5">
    <location>
        <begin position="805"/>
        <end position="896"/>
    </location>
</feature>
<feature type="compositionally biased region" description="Basic and acidic residues" evidence="4">
    <location>
        <begin position="469"/>
        <end position="484"/>
    </location>
</feature>
<evidence type="ECO:0000256" key="4">
    <source>
        <dbReference type="SAM" id="MobiDB-lite"/>
    </source>
</evidence>